<dbReference type="PATRIC" id="fig|84022.5.peg.2662"/>
<dbReference type="OrthoDB" id="2824371at2"/>
<dbReference type="STRING" id="84022.CACET_c23790"/>
<proteinExistence type="predicted"/>
<protein>
    <submittedName>
        <fullName evidence="1">Uncharacterized protein</fullName>
    </submittedName>
</protein>
<dbReference type="EMBL" id="CP009687">
    <property type="protein sequence ID" value="AKL95825.1"/>
    <property type="molecule type" value="Genomic_DNA"/>
</dbReference>
<dbReference type="Proteomes" id="UP000035704">
    <property type="component" value="Chromosome"/>
</dbReference>
<reference evidence="1 2" key="1">
    <citation type="submission" date="2014-10" db="EMBL/GenBank/DDBJ databases">
        <title>Genome sequence of Clostridium aceticum DSM 1496.</title>
        <authorList>
            <person name="Poehlein A."/>
            <person name="Schiel-Bengelsdorf B."/>
            <person name="Gottschalk G."/>
            <person name="Duerre P."/>
            <person name="Daniel R."/>
        </authorList>
    </citation>
    <scope>NUCLEOTIDE SEQUENCE [LARGE SCALE GENOMIC DNA]</scope>
    <source>
        <strain evidence="1 2">DSM 1496</strain>
    </source>
</reference>
<dbReference type="KEGG" id="cace:CACET_c23790"/>
<accession>A0A0D8I590</accession>
<gene>
    <name evidence="1" type="ORF">CACET_c23790</name>
</gene>
<evidence type="ECO:0000313" key="1">
    <source>
        <dbReference type="EMBL" id="AKL95825.1"/>
    </source>
</evidence>
<keyword evidence="2" id="KW-1185">Reference proteome</keyword>
<dbReference type="RefSeq" id="WP_044826490.1">
    <property type="nucleotide sequence ID" value="NZ_CP009687.1"/>
</dbReference>
<dbReference type="AlphaFoldDB" id="A0A0D8I590"/>
<evidence type="ECO:0000313" key="2">
    <source>
        <dbReference type="Proteomes" id="UP000035704"/>
    </source>
</evidence>
<sequence length="644" mass="74556">MKIAKYITSILLTIIVLVFIGETYVWNINGFETEYPYVTYYLQKNITQGEMISDIYSSANKHNIQTFVVDRKIENALLENISIYGTDGIKPYLSKNSDIVPGTFDSIFLGKSSIQIYPFEDIPDISKINTYRVIGKKEDIIKFKQDLVDKYGGAYPREGYISLNSSLNILLVWVIVLSLFLLLTLYNIALEKKEVIIRLVSGERLTDFVFRKMIIDIVFYSLLFVIIVSTMNIFINATYHLNISIICMVIFIIINSLSYTLFFITDYKKDMATKNSEKRVLRISYIYKIFTIFITIIIMVGCVNLIYEGIKFYKQKDFFLKYKDYSYVMLASLSDDSDELSGRLLNILYKKYLSEGKALSLVYLGNDYYNDDNYIFADRGAVDYLKDIIPEVKNKKLENKVYFIKPKDYSKSGNEHDLAKDFFTRYYKGNFEYEEIYYENNAEVIALIGVDGVDSTLKKNPVILLNNIIAEKLENIYYRYIWQATMFRISDKEWHTFITENNFQNEIAYKTNAYKNYIHYWQILKRGMIIGIALLGIILLLEGIIINNILSCEYSVNAVELSIKKVVGYGLLGKHKKILITTILFGFIGLTLAVVVSYFLGITSYYFMIAGGLIVILLELVIVVRYVYKLENINVQKILKGGSL</sequence>
<name>A0A0D8I590_9CLOT</name>
<organism evidence="1 2">
    <name type="scientific">Clostridium aceticum</name>
    <dbReference type="NCBI Taxonomy" id="84022"/>
    <lineage>
        <taxon>Bacteria</taxon>
        <taxon>Bacillati</taxon>
        <taxon>Bacillota</taxon>
        <taxon>Clostridia</taxon>
        <taxon>Eubacteriales</taxon>
        <taxon>Clostridiaceae</taxon>
        <taxon>Clostridium</taxon>
    </lineage>
</organism>